<keyword evidence="6" id="KW-1185">Reference proteome</keyword>
<protein>
    <submittedName>
        <fullName evidence="5">DNA-binding transcriptional regulator, MarR family</fullName>
    </submittedName>
</protein>
<dbReference type="STRING" id="1528.SAMN04488579_10578"/>
<dbReference type="InterPro" id="IPR036388">
    <property type="entry name" value="WH-like_DNA-bd_sf"/>
</dbReference>
<evidence type="ECO:0000313" key="6">
    <source>
        <dbReference type="Proteomes" id="UP000199652"/>
    </source>
</evidence>
<dbReference type="Gene3D" id="1.10.10.10">
    <property type="entry name" value="Winged helix-like DNA-binding domain superfamily/Winged helix DNA-binding domain"/>
    <property type="match status" value="1"/>
</dbReference>
<dbReference type="PANTHER" id="PTHR42756">
    <property type="entry name" value="TRANSCRIPTIONAL REGULATOR, MARR"/>
    <property type="match status" value="1"/>
</dbReference>
<sequence length="146" mass="16979">MFSHPTVGFEVKSLSHLFKRRMNAAIATFPEDGVLPTSTQGYIIGYLYAHQDEDIFQRDIEQECSIRRSTATGILQLMEKNGWITRIPVEYDARLKKIVLTERSRKHHERIHATILQLEALATRGIPPEDLDCFYRTVERIKHNLE</sequence>
<keyword evidence="1" id="KW-0805">Transcription regulation</keyword>
<proteinExistence type="predicted"/>
<dbReference type="GO" id="GO:0003700">
    <property type="term" value="F:DNA-binding transcription factor activity"/>
    <property type="evidence" value="ECO:0007669"/>
    <property type="project" value="InterPro"/>
</dbReference>
<dbReference type="InterPro" id="IPR000835">
    <property type="entry name" value="HTH_MarR-typ"/>
</dbReference>
<reference evidence="6" key="1">
    <citation type="submission" date="2016-10" db="EMBL/GenBank/DDBJ databases">
        <authorList>
            <person name="Varghese N."/>
            <person name="Submissions S."/>
        </authorList>
    </citation>
    <scope>NUCLEOTIDE SEQUENCE [LARGE SCALE GENOMIC DNA]</scope>
    <source>
        <strain evidence="6">VPI 5359</strain>
    </source>
</reference>
<dbReference type="OrthoDB" id="384891at2"/>
<feature type="domain" description="HTH marR-type" evidence="4">
    <location>
        <begin position="4"/>
        <end position="143"/>
    </location>
</feature>
<keyword evidence="3" id="KW-0804">Transcription</keyword>
<evidence type="ECO:0000256" key="1">
    <source>
        <dbReference type="ARBA" id="ARBA00023015"/>
    </source>
</evidence>
<organism evidence="5 6">
    <name type="scientific">Eubacterium barkeri</name>
    <name type="common">Clostridium barkeri</name>
    <dbReference type="NCBI Taxonomy" id="1528"/>
    <lineage>
        <taxon>Bacteria</taxon>
        <taxon>Bacillati</taxon>
        <taxon>Bacillota</taxon>
        <taxon>Clostridia</taxon>
        <taxon>Eubacteriales</taxon>
        <taxon>Eubacteriaceae</taxon>
        <taxon>Eubacterium</taxon>
    </lineage>
</organism>
<accession>A0A1H3DNY4</accession>
<dbReference type="Pfam" id="PF12802">
    <property type="entry name" value="MarR_2"/>
    <property type="match status" value="1"/>
</dbReference>
<dbReference type="InterPro" id="IPR036390">
    <property type="entry name" value="WH_DNA-bd_sf"/>
</dbReference>
<dbReference type="Proteomes" id="UP000199652">
    <property type="component" value="Unassembled WGS sequence"/>
</dbReference>
<dbReference type="PROSITE" id="PS50995">
    <property type="entry name" value="HTH_MARR_2"/>
    <property type="match status" value="1"/>
</dbReference>
<evidence type="ECO:0000256" key="3">
    <source>
        <dbReference type="ARBA" id="ARBA00023163"/>
    </source>
</evidence>
<evidence type="ECO:0000256" key="2">
    <source>
        <dbReference type="ARBA" id="ARBA00023125"/>
    </source>
</evidence>
<dbReference type="GO" id="GO:0003677">
    <property type="term" value="F:DNA binding"/>
    <property type="evidence" value="ECO:0007669"/>
    <property type="project" value="UniProtKB-KW"/>
</dbReference>
<evidence type="ECO:0000259" key="4">
    <source>
        <dbReference type="PROSITE" id="PS50995"/>
    </source>
</evidence>
<keyword evidence="2 5" id="KW-0238">DNA-binding</keyword>
<evidence type="ECO:0000313" key="5">
    <source>
        <dbReference type="EMBL" id="SDX68067.1"/>
    </source>
</evidence>
<name>A0A1H3DNY4_EUBBA</name>
<dbReference type="SMART" id="SM00347">
    <property type="entry name" value="HTH_MARR"/>
    <property type="match status" value="1"/>
</dbReference>
<gene>
    <name evidence="5" type="ORF">SAMN04488579_10578</name>
</gene>
<dbReference type="EMBL" id="FNOU01000005">
    <property type="protein sequence ID" value="SDX68067.1"/>
    <property type="molecule type" value="Genomic_DNA"/>
</dbReference>
<dbReference type="AlphaFoldDB" id="A0A1H3DNY4"/>
<dbReference type="SUPFAM" id="SSF46785">
    <property type="entry name" value="Winged helix' DNA-binding domain"/>
    <property type="match status" value="1"/>
</dbReference>
<dbReference type="RefSeq" id="WP_090243963.1">
    <property type="nucleotide sequence ID" value="NZ_FNOU01000005.1"/>
</dbReference>
<dbReference type="PANTHER" id="PTHR42756:SF1">
    <property type="entry name" value="TRANSCRIPTIONAL REPRESSOR OF EMRAB OPERON"/>
    <property type="match status" value="1"/>
</dbReference>